<accession>A0A0F8WW61</accession>
<sequence length="80" mass="8982">MAKDREIEQSFETGYIRTKVHVHEGKAFLHFWATDEAGRDCQTTIITNAAGCRGLADTLRDYAEELDQINGQNTPNPEGK</sequence>
<dbReference type="AlphaFoldDB" id="A0A0F8WW61"/>
<evidence type="ECO:0000313" key="1">
    <source>
        <dbReference type="EMBL" id="KKK60868.1"/>
    </source>
</evidence>
<comment type="caution">
    <text evidence="1">The sequence shown here is derived from an EMBL/GenBank/DDBJ whole genome shotgun (WGS) entry which is preliminary data.</text>
</comment>
<dbReference type="EMBL" id="LAZR01062758">
    <property type="protein sequence ID" value="KKK60868.1"/>
    <property type="molecule type" value="Genomic_DNA"/>
</dbReference>
<name>A0A0F8WW61_9ZZZZ</name>
<protein>
    <submittedName>
        <fullName evidence="1">Uncharacterized protein</fullName>
    </submittedName>
</protein>
<proteinExistence type="predicted"/>
<reference evidence="1" key="1">
    <citation type="journal article" date="2015" name="Nature">
        <title>Complex archaea that bridge the gap between prokaryotes and eukaryotes.</title>
        <authorList>
            <person name="Spang A."/>
            <person name="Saw J.H."/>
            <person name="Jorgensen S.L."/>
            <person name="Zaremba-Niedzwiedzka K."/>
            <person name="Martijn J."/>
            <person name="Lind A.E."/>
            <person name="van Eijk R."/>
            <person name="Schleper C."/>
            <person name="Guy L."/>
            <person name="Ettema T.J."/>
        </authorList>
    </citation>
    <scope>NUCLEOTIDE SEQUENCE</scope>
</reference>
<gene>
    <name evidence="1" type="ORF">LCGC14_3020080</name>
</gene>
<organism evidence="1">
    <name type="scientific">marine sediment metagenome</name>
    <dbReference type="NCBI Taxonomy" id="412755"/>
    <lineage>
        <taxon>unclassified sequences</taxon>
        <taxon>metagenomes</taxon>
        <taxon>ecological metagenomes</taxon>
    </lineage>
</organism>